<dbReference type="CDD" id="cd06170">
    <property type="entry name" value="LuxR_C_like"/>
    <property type="match status" value="1"/>
</dbReference>
<evidence type="ECO:0000256" key="1">
    <source>
        <dbReference type="ARBA" id="ARBA00022553"/>
    </source>
</evidence>
<dbReference type="OrthoDB" id="9797341at2"/>
<evidence type="ECO:0000256" key="3">
    <source>
        <dbReference type="ARBA" id="ARBA00023125"/>
    </source>
</evidence>
<dbReference type="AlphaFoldDB" id="A0A137RF77"/>
<evidence type="ECO:0000259" key="6">
    <source>
        <dbReference type="PROSITE" id="PS50043"/>
    </source>
</evidence>
<dbReference type="PROSITE" id="PS50110">
    <property type="entry name" value="RESPONSE_REGULATORY"/>
    <property type="match status" value="1"/>
</dbReference>
<keyword evidence="2" id="KW-0805">Transcription regulation</keyword>
<dbReference type="InterPro" id="IPR016032">
    <property type="entry name" value="Sig_transdc_resp-reg_C-effctor"/>
</dbReference>
<evidence type="ECO:0000256" key="5">
    <source>
        <dbReference type="PROSITE-ProRule" id="PRU00169"/>
    </source>
</evidence>
<feature type="modified residue" description="4-aspartylphosphate" evidence="5">
    <location>
        <position position="58"/>
    </location>
</feature>
<dbReference type="STRING" id="1548749.LS48_12875"/>
<reference evidence="8 9" key="2">
    <citation type="journal article" date="2016" name="Int. J. Syst. Evol. Microbiol.">
        <title>Vitellibacter aquimaris sp. nov., a marine bacterium isolated from seawater.</title>
        <authorList>
            <person name="Thevarajoo S."/>
            <person name="Selvaratnam C."/>
            <person name="Goh K.M."/>
            <person name="Hong K.W."/>
            <person name="Chan X.Y."/>
            <person name="Chan K.G."/>
            <person name="Chong C.S."/>
        </authorList>
    </citation>
    <scope>NUCLEOTIDE SEQUENCE [LARGE SCALE GENOMIC DNA]</scope>
    <source>
        <strain evidence="8 9">D-24</strain>
    </source>
</reference>
<dbReference type="EMBL" id="JRWG01000010">
    <property type="protein sequence ID" value="KXN98149.1"/>
    <property type="molecule type" value="Genomic_DNA"/>
</dbReference>
<dbReference type="PANTHER" id="PTHR43214">
    <property type="entry name" value="TWO-COMPONENT RESPONSE REGULATOR"/>
    <property type="match status" value="1"/>
</dbReference>
<evidence type="ECO:0000256" key="4">
    <source>
        <dbReference type="ARBA" id="ARBA00023163"/>
    </source>
</evidence>
<feature type="domain" description="HTH luxR-type" evidence="6">
    <location>
        <begin position="144"/>
        <end position="211"/>
    </location>
</feature>
<dbReference type="SMART" id="SM00421">
    <property type="entry name" value="HTH_LUXR"/>
    <property type="match status" value="1"/>
</dbReference>
<accession>A0A137RF77</accession>
<dbReference type="PRINTS" id="PR00038">
    <property type="entry name" value="HTHLUXR"/>
</dbReference>
<name>A0A137RF77_9FLAO</name>
<sequence>MLEKSKISVVIADDHPMILKGLHDELQANNYNVLGQAANGMQALELILTHNPTIALLDIDMPLLTGFEVIKMAKQKKVDTKFIILSFHKENDYLSQAKALQINGYLLKEDSFSEIEDCIQCVLNNDVCFSRSFDASSLVTVSEDLKKIKHLTSSEKTILKLVAEQMSSSEIAEQLFISIRTVEKHRSNIIMKLEIENTTTNALTNWAYLHKNVIKEL</sequence>
<evidence type="ECO:0000256" key="2">
    <source>
        <dbReference type="ARBA" id="ARBA00023015"/>
    </source>
</evidence>
<keyword evidence="3" id="KW-0238">DNA-binding</keyword>
<dbReference type="GO" id="GO:0000160">
    <property type="term" value="P:phosphorelay signal transduction system"/>
    <property type="evidence" value="ECO:0007669"/>
    <property type="project" value="InterPro"/>
</dbReference>
<dbReference type="InterPro" id="IPR001789">
    <property type="entry name" value="Sig_transdc_resp-reg_receiver"/>
</dbReference>
<proteinExistence type="predicted"/>
<dbReference type="Proteomes" id="UP000070138">
    <property type="component" value="Unassembled WGS sequence"/>
</dbReference>
<dbReference type="GO" id="GO:0006355">
    <property type="term" value="P:regulation of DNA-templated transcription"/>
    <property type="evidence" value="ECO:0007669"/>
    <property type="project" value="InterPro"/>
</dbReference>
<dbReference type="Pfam" id="PF00196">
    <property type="entry name" value="GerE"/>
    <property type="match status" value="1"/>
</dbReference>
<protein>
    <submittedName>
        <fullName evidence="8">Regulator</fullName>
    </submittedName>
</protein>
<feature type="domain" description="Response regulatory" evidence="7">
    <location>
        <begin position="8"/>
        <end position="123"/>
    </location>
</feature>
<dbReference type="CDD" id="cd17535">
    <property type="entry name" value="REC_NarL-like"/>
    <property type="match status" value="1"/>
</dbReference>
<reference evidence="9" key="1">
    <citation type="submission" date="2014-10" db="EMBL/GenBank/DDBJ databases">
        <title>Genome sequencing of Vitellibacter sp. D-24.</title>
        <authorList>
            <person name="Thevarajoo S."/>
            <person name="Selvaratnam C."/>
            <person name="Goh K.M."/>
            <person name="Chong C.S."/>
        </authorList>
    </citation>
    <scope>NUCLEOTIDE SEQUENCE [LARGE SCALE GENOMIC DNA]</scope>
    <source>
        <strain evidence="9">D-24</strain>
    </source>
</reference>
<dbReference type="PROSITE" id="PS50043">
    <property type="entry name" value="HTH_LUXR_2"/>
    <property type="match status" value="1"/>
</dbReference>
<dbReference type="Gene3D" id="3.40.50.2300">
    <property type="match status" value="1"/>
</dbReference>
<evidence type="ECO:0000313" key="9">
    <source>
        <dbReference type="Proteomes" id="UP000070138"/>
    </source>
</evidence>
<dbReference type="InterPro" id="IPR011006">
    <property type="entry name" value="CheY-like_superfamily"/>
</dbReference>
<gene>
    <name evidence="8" type="ORF">LS48_12875</name>
</gene>
<dbReference type="Pfam" id="PF00072">
    <property type="entry name" value="Response_reg"/>
    <property type="match status" value="1"/>
</dbReference>
<dbReference type="InterPro" id="IPR000792">
    <property type="entry name" value="Tscrpt_reg_LuxR_C"/>
</dbReference>
<comment type="caution">
    <text evidence="8">The sequence shown here is derived from an EMBL/GenBank/DDBJ whole genome shotgun (WGS) entry which is preliminary data.</text>
</comment>
<evidence type="ECO:0000313" key="8">
    <source>
        <dbReference type="EMBL" id="KXN98149.1"/>
    </source>
</evidence>
<dbReference type="SMART" id="SM00448">
    <property type="entry name" value="REC"/>
    <property type="match status" value="1"/>
</dbReference>
<evidence type="ECO:0000259" key="7">
    <source>
        <dbReference type="PROSITE" id="PS50110"/>
    </source>
</evidence>
<organism evidence="8 9">
    <name type="scientific">Aequorivita aquimaris</name>
    <dbReference type="NCBI Taxonomy" id="1548749"/>
    <lineage>
        <taxon>Bacteria</taxon>
        <taxon>Pseudomonadati</taxon>
        <taxon>Bacteroidota</taxon>
        <taxon>Flavobacteriia</taxon>
        <taxon>Flavobacteriales</taxon>
        <taxon>Flavobacteriaceae</taxon>
        <taxon>Aequorivita</taxon>
    </lineage>
</organism>
<keyword evidence="1 5" id="KW-0597">Phosphoprotein</keyword>
<dbReference type="RefSeq" id="WP_062622911.1">
    <property type="nucleotide sequence ID" value="NZ_JRWG01000010.1"/>
</dbReference>
<dbReference type="GO" id="GO:0003677">
    <property type="term" value="F:DNA binding"/>
    <property type="evidence" value="ECO:0007669"/>
    <property type="project" value="UniProtKB-KW"/>
</dbReference>
<keyword evidence="4" id="KW-0804">Transcription</keyword>
<dbReference type="SUPFAM" id="SSF46894">
    <property type="entry name" value="C-terminal effector domain of the bipartite response regulators"/>
    <property type="match status" value="1"/>
</dbReference>
<keyword evidence="9" id="KW-1185">Reference proteome</keyword>
<dbReference type="InterPro" id="IPR039420">
    <property type="entry name" value="WalR-like"/>
</dbReference>
<dbReference type="SUPFAM" id="SSF52172">
    <property type="entry name" value="CheY-like"/>
    <property type="match status" value="1"/>
</dbReference>
<dbReference type="PANTHER" id="PTHR43214:SF41">
    <property type="entry name" value="NITRATE_NITRITE RESPONSE REGULATOR PROTEIN NARP"/>
    <property type="match status" value="1"/>
</dbReference>
<dbReference type="InterPro" id="IPR058245">
    <property type="entry name" value="NreC/VraR/RcsB-like_REC"/>
</dbReference>